<keyword evidence="2" id="KW-1185">Reference proteome</keyword>
<comment type="caution">
    <text evidence="1">The sequence shown here is derived from an EMBL/GenBank/DDBJ whole genome shotgun (WGS) entry which is preliminary data.</text>
</comment>
<dbReference type="EMBL" id="BAABBY010000003">
    <property type="protein sequence ID" value="GAA4200403.1"/>
    <property type="molecule type" value="Genomic_DNA"/>
</dbReference>
<organism evidence="1 2">
    <name type="scientific">Pedobacter jeongneungensis</name>
    <dbReference type="NCBI Taxonomy" id="947309"/>
    <lineage>
        <taxon>Bacteria</taxon>
        <taxon>Pseudomonadati</taxon>
        <taxon>Bacteroidota</taxon>
        <taxon>Sphingobacteriia</taxon>
        <taxon>Sphingobacteriales</taxon>
        <taxon>Sphingobacteriaceae</taxon>
        <taxon>Pedobacter</taxon>
    </lineage>
</organism>
<name>A0ABP8B7Y5_9SPHI</name>
<gene>
    <name evidence="1" type="ORF">GCM10022289_12100</name>
</gene>
<proteinExistence type="predicted"/>
<evidence type="ECO:0000313" key="2">
    <source>
        <dbReference type="Proteomes" id="UP001501772"/>
    </source>
</evidence>
<protein>
    <submittedName>
        <fullName evidence="1">Uncharacterized protein</fullName>
    </submittedName>
</protein>
<accession>A0ABP8B7Y5</accession>
<evidence type="ECO:0000313" key="1">
    <source>
        <dbReference type="EMBL" id="GAA4200403.1"/>
    </source>
</evidence>
<sequence>MGYFNSDVNILFGPCSFIFQFYPFCSSKNLFYALRFDKEQFNNETLKQSTFNFTTLKHFYIFAQSFFNAKENTS</sequence>
<reference evidence="2" key="1">
    <citation type="journal article" date="2019" name="Int. J. Syst. Evol. Microbiol.">
        <title>The Global Catalogue of Microorganisms (GCM) 10K type strain sequencing project: providing services to taxonomists for standard genome sequencing and annotation.</title>
        <authorList>
            <consortium name="The Broad Institute Genomics Platform"/>
            <consortium name="The Broad Institute Genome Sequencing Center for Infectious Disease"/>
            <person name="Wu L."/>
            <person name="Ma J."/>
        </authorList>
    </citation>
    <scope>NUCLEOTIDE SEQUENCE [LARGE SCALE GENOMIC DNA]</scope>
    <source>
        <strain evidence="2">JCM 17626</strain>
    </source>
</reference>
<dbReference type="Proteomes" id="UP001501772">
    <property type="component" value="Unassembled WGS sequence"/>
</dbReference>